<accession>A0A378M9I2</accession>
<feature type="domain" description="Thiolase N-terminal" evidence="1">
    <location>
        <begin position="4"/>
        <end position="40"/>
    </location>
</feature>
<dbReference type="Gene3D" id="3.40.47.10">
    <property type="match status" value="1"/>
</dbReference>
<gene>
    <name evidence="2" type="ORF">NCTC10815_00246</name>
</gene>
<evidence type="ECO:0000313" key="3">
    <source>
        <dbReference type="Proteomes" id="UP000254879"/>
    </source>
</evidence>
<reference evidence="2 3" key="1">
    <citation type="submission" date="2018-06" db="EMBL/GenBank/DDBJ databases">
        <authorList>
            <consortium name="Pathogen Informatics"/>
            <person name="Doyle S."/>
        </authorList>
    </citation>
    <scope>NUCLEOTIDE SEQUENCE [LARGE SCALE GENOMIC DNA]</scope>
    <source>
        <strain evidence="3">NCTC 10815</strain>
    </source>
</reference>
<name>A0A378M9I2_LISGR</name>
<dbReference type="SUPFAM" id="SSF53901">
    <property type="entry name" value="Thiolase-like"/>
    <property type="match status" value="1"/>
</dbReference>
<organism evidence="2 3">
    <name type="scientific">Listeria grayi</name>
    <name type="common">Listeria murrayi</name>
    <dbReference type="NCBI Taxonomy" id="1641"/>
    <lineage>
        <taxon>Bacteria</taxon>
        <taxon>Bacillati</taxon>
        <taxon>Bacillota</taxon>
        <taxon>Bacilli</taxon>
        <taxon>Bacillales</taxon>
        <taxon>Listeriaceae</taxon>
        <taxon>Listeria</taxon>
    </lineage>
</organism>
<dbReference type="GO" id="GO:0016747">
    <property type="term" value="F:acyltransferase activity, transferring groups other than amino-acyl groups"/>
    <property type="evidence" value="ECO:0007669"/>
    <property type="project" value="InterPro"/>
</dbReference>
<sequence length="43" mass="4768">MKDIVIIDALRTPIGKYRGQLSKMTAVELGTAVTKALFEKMTK</sequence>
<dbReference type="InterPro" id="IPR016039">
    <property type="entry name" value="Thiolase-like"/>
</dbReference>
<evidence type="ECO:0000313" key="2">
    <source>
        <dbReference type="EMBL" id="STY42991.1"/>
    </source>
</evidence>
<dbReference type="Pfam" id="PF00108">
    <property type="entry name" value="Thiolase_N"/>
    <property type="match status" value="1"/>
</dbReference>
<dbReference type="EMBL" id="UGPG01000001">
    <property type="protein sequence ID" value="STY42991.1"/>
    <property type="molecule type" value="Genomic_DNA"/>
</dbReference>
<evidence type="ECO:0000259" key="1">
    <source>
        <dbReference type="Pfam" id="PF00108"/>
    </source>
</evidence>
<dbReference type="InterPro" id="IPR020616">
    <property type="entry name" value="Thiolase_N"/>
</dbReference>
<dbReference type="AlphaFoldDB" id="A0A378M9I2"/>
<dbReference type="Proteomes" id="UP000254879">
    <property type="component" value="Unassembled WGS sequence"/>
</dbReference>
<protein>
    <submittedName>
        <fullName evidence="2">Putative acyltransferase</fullName>
    </submittedName>
</protein>
<proteinExistence type="predicted"/>
<keyword evidence="2" id="KW-0808">Transferase</keyword>
<keyword evidence="2" id="KW-0012">Acyltransferase</keyword>